<name>A0AAJ1R6H3_9FLAO</name>
<dbReference type="EMBL" id="JAUHGV010000031">
    <property type="protein sequence ID" value="MDN4014578.1"/>
    <property type="molecule type" value="Genomic_DNA"/>
</dbReference>
<organism evidence="1 2">
    <name type="scientific">Chryseobacterium gambrini</name>
    <dbReference type="NCBI Taxonomy" id="373672"/>
    <lineage>
        <taxon>Bacteria</taxon>
        <taxon>Pseudomonadati</taxon>
        <taxon>Bacteroidota</taxon>
        <taxon>Flavobacteriia</taxon>
        <taxon>Flavobacteriales</taxon>
        <taxon>Weeksellaceae</taxon>
        <taxon>Chryseobacterium group</taxon>
        <taxon>Chryseobacterium</taxon>
    </lineage>
</organism>
<comment type="caution">
    <text evidence="1">The sequence shown here is derived from an EMBL/GenBank/DDBJ whole genome shotgun (WGS) entry which is preliminary data.</text>
</comment>
<dbReference type="AlphaFoldDB" id="A0AAJ1R6H3"/>
<accession>A0AAJ1R6H3</accession>
<sequence length="373" mass="43281">MKTINYISHMLEDNTEEIKSLVLYFDQINIIEQRHLHIVAPTNAKPDKNGKVKAQVISTNDFTDEKFLLHLKEFEKNKNIKYQIDIDSIGQSPEKGISSVSSDMQINDLVLFHSELVGKKQNEKKILDDKGRVVLSYDLQLNKESSILSEKFFNKTNNVNQLLSYYARVFKTFVNYYEQGKNVFTSSKYVNDLFKEINKTDRFKNAQIAFKNEFNITPTFALEAIKLGVPNLGKFPPEEILKFKENSKDELSEFQSKMENLTFDLLNNYDYNYINTNAQKIADLKIRPLIENINHTLNNSKYKVIQELIKEAKDPKSYSPLLLTFSDQISNSMILLISAGLISLNVGLEQYSRIKEAKKDGIYYLYKMNKYFA</sequence>
<proteinExistence type="predicted"/>
<gene>
    <name evidence="1" type="ORF">QX233_19065</name>
</gene>
<protein>
    <submittedName>
        <fullName evidence="1">Uncharacterized protein</fullName>
    </submittedName>
</protein>
<dbReference type="RefSeq" id="WP_214590359.1">
    <property type="nucleotide sequence ID" value="NZ_JAUHGV010000031.1"/>
</dbReference>
<evidence type="ECO:0000313" key="2">
    <source>
        <dbReference type="Proteomes" id="UP001225933"/>
    </source>
</evidence>
<evidence type="ECO:0000313" key="1">
    <source>
        <dbReference type="EMBL" id="MDN4014578.1"/>
    </source>
</evidence>
<dbReference type="Proteomes" id="UP001225933">
    <property type="component" value="Unassembled WGS sequence"/>
</dbReference>
<reference evidence="1" key="1">
    <citation type="submission" date="2023-06" db="EMBL/GenBank/DDBJ databases">
        <title>Two Chryseobacterium gambrini strains from China.</title>
        <authorList>
            <person name="Zeng J."/>
            <person name="Wu Y."/>
        </authorList>
    </citation>
    <scope>NUCLEOTIDE SEQUENCE</scope>
    <source>
        <strain evidence="1">SQ219</strain>
    </source>
</reference>